<protein>
    <recommendedName>
        <fullName evidence="2">GGDEF domain-containing protein</fullName>
    </recommendedName>
</protein>
<feature type="domain" description="GGDEF" evidence="2">
    <location>
        <begin position="360"/>
        <end position="489"/>
    </location>
</feature>
<evidence type="ECO:0000256" key="1">
    <source>
        <dbReference type="SAM" id="Phobius"/>
    </source>
</evidence>
<dbReference type="CDD" id="cd01949">
    <property type="entry name" value="GGDEF"/>
    <property type="match status" value="1"/>
</dbReference>
<comment type="caution">
    <text evidence="3">The sequence shown here is derived from an EMBL/GenBank/DDBJ whole genome shotgun (WGS) entry which is preliminary data.</text>
</comment>
<name>A0A433RXB3_9BACL</name>
<dbReference type="SUPFAM" id="SSF55073">
    <property type="entry name" value="Nucleotide cyclase"/>
    <property type="match status" value="1"/>
</dbReference>
<keyword evidence="1" id="KW-0812">Transmembrane</keyword>
<evidence type="ECO:0000313" key="4">
    <source>
        <dbReference type="Proteomes" id="UP000288623"/>
    </source>
</evidence>
<dbReference type="SMART" id="SM00267">
    <property type="entry name" value="GGDEF"/>
    <property type="match status" value="1"/>
</dbReference>
<dbReference type="Gene3D" id="3.30.70.270">
    <property type="match status" value="1"/>
</dbReference>
<feature type="transmembrane region" description="Helical" evidence="1">
    <location>
        <begin position="6"/>
        <end position="26"/>
    </location>
</feature>
<dbReference type="Proteomes" id="UP000288623">
    <property type="component" value="Unassembled WGS sequence"/>
</dbReference>
<dbReference type="NCBIfam" id="TIGR00254">
    <property type="entry name" value="GGDEF"/>
    <property type="match status" value="1"/>
</dbReference>
<keyword evidence="1" id="KW-1133">Transmembrane helix</keyword>
<dbReference type="RefSeq" id="WP_126989504.1">
    <property type="nucleotide sequence ID" value="NZ_JTFC01000009.1"/>
</dbReference>
<dbReference type="PANTHER" id="PTHR46663">
    <property type="entry name" value="DIGUANYLATE CYCLASE DGCT-RELATED"/>
    <property type="match status" value="1"/>
</dbReference>
<organism evidence="3 4">
    <name type="scientific">Candidatus Kurthia intestinigallinarum</name>
    <dbReference type="NCBI Taxonomy" id="1562256"/>
    <lineage>
        <taxon>Bacteria</taxon>
        <taxon>Bacillati</taxon>
        <taxon>Bacillota</taxon>
        <taxon>Bacilli</taxon>
        <taxon>Bacillales</taxon>
        <taxon>Caryophanaceae</taxon>
        <taxon>Kurthia</taxon>
    </lineage>
</organism>
<dbReference type="AlphaFoldDB" id="A0A433RXB3"/>
<dbReference type="InterPro" id="IPR000160">
    <property type="entry name" value="GGDEF_dom"/>
</dbReference>
<dbReference type="PROSITE" id="PS50887">
    <property type="entry name" value="GGDEF"/>
    <property type="match status" value="1"/>
</dbReference>
<dbReference type="FunFam" id="3.30.70.270:FF:000001">
    <property type="entry name" value="Diguanylate cyclase domain protein"/>
    <property type="match status" value="1"/>
</dbReference>
<gene>
    <name evidence="3" type="ORF">QI30_03145</name>
</gene>
<keyword evidence="1" id="KW-0472">Membrane</keyword>
<dbReference type="Pfam" id="PF00990">
    <property type="entry name" value="GGDEF"/>
    <property type="match status" value="1"/>
</dbReference>
<accession>A0A433RXB3</accession>
<dbReference type="InterPro" id="IPR029787">
    <property type="entry name" value="Nucleotide_cyclase"/>
</dbReference>
<feature type="transmembrane region" description="Helical" evidence="1">
    <location>
        <begin position="305"/>
        <end position="325"/>
    </location>
</feature>
<dbReference type="OrthoDB" id="9759607at2"/>
<dbReference type="InterPro" id="IPR043128">
    <property type="entry name" value="Rev_trsase/Diguanyl_cyclase"/>
</dbReference>
<dbReference type="InterPro" id="IPR052163">
    <property type="entry name" value="DGC-Regulatory_Protein"/>
</dbReference>
<dbReference type="PANTHER" id="PTHR46663:SF2">
    <property type="entry name" value="GGDEF DOMAIN-CONTAINING PROTEIN"/>
    <property type="match status" value="1"/>
</dbReference>
<evidence type="ECO:0000259" key="2">
    <source>
        <dbReference type="PROSITE" id="PS50887"/>
    </source>
</evidence>
<dbReference type="EMBL" id="JTFC01000009">
    <property type="protein sequence ID" value="RUS57924.1"/>
    <property type="molecule type" value="Genomic_DNA"/>
</dbReference>
<sequence>MKNLYMNVFASLIIFAAILIAVFSWLNYMMLREMQGNQQQELWNLVENNVMTDMQTVDKAYLYFDESYTEKMEKELKSLRNYYKKNPEVETWDIAAIKERTEMEFYIIDTTNTIIKTTYQPAQGLDFNECCEKFAKLLNERRAQETFVSDGLDNSAATKDLWKYGYIATADHQYILELGVPLSDTQLFKSFNFFDSSASLKEKYNDLKDIRIISSEGFFLESSDDKESIHDMPKTWQSTYNKAVESGKAQRYESELKNGKKMIYRFKPYTAENRRGNSTDRVIYTAYTNDTEMAMLKESRRQLEVMLAVAFVTSIMALLIIFKIFTRPLRLATYDVLTNVYNRAFYLQQMHKMMQNKQKYPIGLLLMDLDNFKQVNDQFGHPVGDEVLKQFAQILHQNIEKGHYVVRFGGDEFGIILEKATEQKMIQLSQKIMNSVHDKTGECWNLLTTSIGGAIQQCEDETENSLFARADDALYKTKKKGKDGYTYAA</sequence>
<reference evidence="3 4" key="1">
    <citation type="submission" date="2014-11" db="EMBL/GenBank/DDBJ databases">
        <title>Genome sequence and analysis of novel Kurthia sp.</title>
        <authorList>
            <person name="Lawson J.N."/>
            <person name="Gonzalez J.E."/>
            <person name="Rinauldi L."/>
            <person name="Xuan Z."/>
            <person name="Firman A."/>
            <person name="Shaddox L."/>
            <person name="Trudeau A."/>
            <person name="Shah S."/>
            <person name="Reiman D."/>
        </authorList>
    </citation>
    <scope>NUCLEOTIDE SEQUENCE [LARGE SCALE GENOMIC DNA]</scope>
    <source>
        <strain evidence="3 4">3B1D</strain>
    </source>
</reference>
<proteinExistence type="predicted"/>
<keyword evidence="4" id="KW-1185">Reference proteome</keyword>
<evidence type="ECO:0000313" key="3">
    <source>
        <dbReference type="EMBL" id="RUS57924.1"/>
    </source>
</evidence>